<gene>
    <name evidence="1" type="ordered locus">Afer_0116</name>
</gene>
<dbReference type="Proteomes" id="UP000000771">
    <property type="component" value="Chromosome"/>
</dbReference>
<dbReference type="EMBL" id="CP001631">
    <property type="protein sequence ID" value="ACU53086.1"/>
    <property type="molecule type" value="Genomic_DNA"/>
</dbReference>
<accession>C7M1N7</accession>
<evidence type="ECO:0000313" key="2">
    <source>
        <dbReference type="Proteomes" id="UP000000771"/>
    </source>
</evidence>
<dbReference type="RefSeq" id="WP_012784205.1">
    <property type="nucleotide sequence ID" value="NC_013124.1"/>
</dbReference>
<dbReference type="HOGENOM" id="CLU_2366466_0_0_11"/>
<sequence>MSERDPWEEYLDAYAEHLARVSASLEAGRVLETPFDRARPSSAMPARHAERARALVEATEQLAARLEHRRDVVGTVLRYSRVRDPERVVLLDVIL</sequence>
<name>C7M1N7_ACIFD</name>
<reference evidence="1 2" key="1">
    <citation type="journal article" date="2009" name="Stand. Genomic Sci.">
        <title>Complete genome sequence of Acidimicrobium ferrooxidans type strain (ICP).</title>
        <authorList>
            <person name="Clum A."/>
            <person name="Nolan M."/>
            <person name="Lang E."/>
            <person name="Glavina Del Rio T."/>
            <person name="Tice H."/>
            <person name="Copeland A."/>
            <person name="Cheng J.F."/>
            <person name="Lucas S."/>
            <person name="Chen F."/>
            <person name="Bruce D."/>
            <person name="Goodwin L."/>
            <person name="Pitluck S."/>
            <person name="Ivanova N."/>
            <person name="Mavrommatis K."/>
            <person name="Mikhailova N."/>
            <person name="Pati A."/>
            <person name="Chen A."/>
            <person name="Palaniappan K."/>
            <person name="Goker M."/>
            <person name="Spring S."/>
            <person name="Land M."/>
            <person name="Hauser L."/>
            <person name="Chang Y.J."/>
            <person name="Jeffries C.C."/>
            <person name="Chain P."/>
            <person name="Bristow J."/>
            <person name="Eisen J.A."/>
            <person name="Markowitz V."/>
            <person name="Hugenholtz P."/>
            <person name="Kyrpides N.C."/>
            <person name="Klenk H.P."/>
            <person name="Lapidus A."/>
        </authorList>
    </citation>
    <scope>NUCLEOTIDE SEQUENCE [LARGE SCALE GENOMIC DNA]</scope>
    <source>
        <strain evidence="2">DSM 10331 / JCM 15462 / NBRC 103882 / ICP</strain>
    </source>
</reference>
<evidence type="ECO:0000313" key="1">
    <source>
        <dbReference type="EMBL" id="ACU53086.1"/>
    </source>
</evidence>
<protein>
    <submittedName>
        <fullName evidence="1">Uncharacterized protein</fullName>
    </submittedName>
</protein>
<proteinExistence type="predicted"/>
<dbReference type="KEGG" id="afo:Afer_0116"/>
<dbReference type="OrthoDB" id="9970038at2"/>
<dbReference type="eggNOG" id="ENOG5030W2T">
    <property type="taxonomic scope" value="Bacteria"/>
</dbReference>
<keyword evidence="2" id="KW-1185">Reference proteome</keyword>
<dbReference type="STRING" id="525909.Afer_0116"/>
<organism evidence="1 2">
    <name type="scientific">Acidimicrobium ferrooxidans (strain DSM 10331 / JCM 15462 / NBRC 103882 / ICP)</name>
    <dbReference type="NCBI Taxonomy" id="525909"/>
    <lineage>
        <taxon>Bacteria</taxon>
        <taxon>Bacillati</taxon>
        <taxon>Actinomycetota</taxon>
        <taxon>Acidimicrobiia</taxon>
        <taxon>Acidimicrobiales</taxon>
        <taxon>Acidimicrobiaceae</taxon>
        <taxon>Acidimicrobium</taxon>
    </lineage>
</organism>
<dbReference type="AlphaFoldDB" id="C7M1N7"/>